<proteinExistence type="inferred from homology"/>
<protein>
    <submittedName>
        <fullName evidence="10">Methylenetetrahydrofolate reductase [NAD(P)H]</fullName>
    </submittedName>
</protein>
<dbReference type="UniPathway" id="UPA00193"/>
<keyword evidence="6" id="KW-0560">Oxidoreductase</keyword>
<evidence type="ECO:0000256" key="6">
    <source>
        <dbReference type="ARBA" id="ARBA00023002"/>
    </source>
</evidence>
<dbReference type="WBParaSite" id="GPUH_0000967101-mRNA-1">
    <property type="protein sequence ID" value="GPUH_0000967101-mRNA-1"/>
    <property type="gene ID" value="GPUH_0000967101"/>
</dbReference>
<evidence type="ECO:0000256" key="4">
    <source>
        <dbReference type="ARBA" id="ARBA00022630"/>
    </source>
</evidence>
<comment type="cofactor">
    <cofactor evidence="1">
        <name>FAD</name>
        <dbReference type="ChEBI" id="CHEBI:57692"/>
    </cofactor>
</comment>
<comment type="similarity">
    <text evidence="3">Belongs to the methylenetetrahydrofolate reductase family.</text>
</comment>
<comment type="pathway">
    <text evidence="2 7">One-carbon metabolism; tetrahydrofolate interconversion.</text>
</comment>
<dbReference type="GO" id="GO:0004489">
    <property type="term" value="F:methylenetetrahydrofolate reductase [NAD(P)H] activity"/>
    <property type="evidence" value="ECO:0007669"/>
    <property type="project" value="InterPro"/>
</dbReference>
<dbReference type="EMBL" id="UYRT01032754">
    <property type="protein sequence ID" value="VDK75648.1"/>
    <property type="molecule type" value="Genomic_DNA"/>
</dbReference>
<dbReference type="GO" id="GO:0009086">
    <property type="term" value="P:methionine biosynthetic process"/>
    <property type="evidence" value="ECO:0007669"/>
    <property type="project" value="TreeGrafter"/>
</dbReference>
<evidence type="ECO:0000256" key="3">
    <source>
        <dbReference type="ARBA" id="ARBA00006743"/>
    </source>
</evidence>
<keyword evidence="4" id="KW-0285">Flavoprotein</keyword>
<sequence>MFVDVTWHFGSDPGNINKETSSSSIAAGCLDYCGVDTMLHITCAQYTKEQSIRHLEQSKALGLKNILALRGDLPQQVAIFMRFCRAALERCIRQQKRILQRPCLCVYVCLCVCVCSSVRVFQLVNHASFEAEILPVCSPVRYHPRNAVSTLTHVWAPRTDM</sequence>
<gene>
    <name evidence="8" type="ORF">GPUH_LOCUS9666</name>
</gene>
<reference evidence="8 9" key="2">
    <citation type="submission" date="2018-11" db="EMBL/GenBank/DDBJ databases">
        <authorList>
            <consortium name="Pathogen Informatics"/>
        </authorList>
    </citation>
    <scope>NUCLEOTIDE SEQUENCE [LARGE SCALE GENOMIC DNA]</scope>
</reference>
<dbReference type="InterPro" id="IPR029041">
    <property type="entry name" value="FAD-linked_oxidoreductase-like"/>
</dbReference>
<evidence type="ECO:0000313" key="8">
    <source>
        <dbReference type="EMBL" id="VDK75648.1"/>
    </source>
</evidence>
<dbReference type="PANTHER" id="PTHR45754">
    <property type="entry name" value="METHYLENETETRAHYDROFOLATE REDUCTASE"/>
    <property type="match status" value="1"/>
</dbReference>
<dbReference type="GO" id="GO:0005829">
    <property type="term" value="C:cytosol"/>
    <property type="evidence" value="ECO:0007669"/>
    <property type="project" value="TreeGrafter"/>
</dbReference>
<dbReference type="Proteomes" id="UP000271098">
    <property type="component" value="Unassembled WGS sequence"/>
</dbReference>
<dbReference type="SUPFAM" id="SSF51730">
    <property type="entry name" value="FAD-linked oxidoreductase"/>
    <property type="match status" value="1"/>
</dbReference>
<dbReference type="Pfam" id="PF02219">
    <property type="entry name" value="MTHFR"/>
    <property type="match status" value="1"/>
</dbReference>
<keyword evidence="9" id="KW-1185">Reference proteome</keyword>
<dbReference type="GO" id="GO:0071949">
    <property type="term" value="F:FAD binding"/>
    <property type="evidence" value="ECO:0007669"/>
    <property type="project" value="TreeGrafter"/>
</dbReference>
<evidence type="ECO:0000256" key="7">
    <source>
        <dbReference type="RuleBase" id="RU004254"/>
    </source>
</evidence>
<organism evidence="10">
    <name type="scientific">Gongylonema pulchrum</name>
    <dbReference type="NCBI Taxonomy" id="637853"/>
    <lineage>
        <taxon>Eukaryota</taxon>
        <taxon>Metazoa</taxon>
        <taxon>Ecdysozoa</taxon>
        <taxon>Nematoda</taxon>
        <taxon>Chromadorea</taxon>
        <taxon>Rhabditida</taxon>
        <taxon>Spirurina</taxon>
        <taxon>Spiruromorpha</taxon>
        <taxon>Spiruroidea</taxon>
        <taxon>Gongylonematidae</taxon>
        <taxon>Gongylonema</taxon>
    </lineage>
</organism>
<evidence type="ECO:0000313" key="10">
    <source>
        <dbReference type="WBParaSite" id="GPUH_0000967101-mRNA-1"/>
    </source>
</evidence>
<reference evidence="10" key="1">
    <citation type="submission" date="2016-06" db="UniProtKB">
        <authorList>
            <consortium name="WormBaseParasite"/>
        </authorList>
    </citation>
    <scope>IDENTIFICATION</scope>
</reference>
<dbReference type="GO" id="GO:0035999">
    <property type="term" value="P:tetrahydrofolate interconversion"/>
    <property type="evidence" value="ECO:0007669"/>
    <property type="project" value="UniProtKB-UniPathway"/>
</dbReference>
<evidence type="ECO:0000256" key="2">
    <source>
        <dbReference type="ARBA" id="ARBA00004777"/>
    </source>
</evidence>
<accession>A0A183DLR9</accession>
<evidence type="ECO:0000256" key="1">
    <source>
        <dbReference type="ARBA" id="ARBA00001974"/>
    </source>
</evidence>
<keyword evidence="5" id="KW-0274">FAD</keyword>
<name>A0A183DLR9_9BILA</name>
<evidence type="ECO:0000313" key="9">
    <source>
        <dbReference type="Proteomes" id="UP000271098"/>
    </source>
</evidence>
<dbReference type="OrthoDB" id="5805987at2759"/>
<evidence type="ECO:0000256" key="5">
    <source>
        <dbReference type="ARBA" id="ARBA00022827"/>
    </source>
</evidence>
<dbReference type="PANTHER" id="PTHR45754:SF3">
    <property type="entry name" value="METHYLENETETRAHYDROFOLATE REDUCTASE (NADPH)"/>
    <property type="match status" value="1"/>
</dbReference>
<dbReference type="InterPro" id="IPR003171">
    <property type="entry name" value="Mehydrof_redctse-like"/>
</dbReference>
<dbReference type="Gene3D" id="3.20.20.220">
    <property type="match status" value="1"/>
</dbReference>
<dbReference type="AlphaFoldDB" id="A0A183DLR9"/>